<dbReference type="SUPFAM" id="SSF81301">
    <property type="entry name" value="Nucleotidyltransferase"/>
    <property type="match status" value="1"/>
</dbReference>
<comment type="subunit">
    <text evidence="2">Interacts with ribosomal protein uL14 (rplN).</text>
</comment>
<dbReference type="GO" id="GO:0043023">
    <property type="term" value="F:ribosomal large subunit binding"/>
    <property type="evidence" value="ECO:0007669"/>
    <property type="project" value="TreeGrafter"/>
</dbReference>
<dbReference type="NCBIfam" id="TIGR00090">
    <property type="entry name" value="rsfS_iojap_ybeB"/>
    <property type="match status" value="1"/>
</dbReference>
<comment type="similarity">
    <text evidence="1 2">Belongs to the Iojap/RsfS family.</text>
</comment>
<evidence type="ECO:0000256" key="2">
    <source>
        <dbReference type="HAMAP-Rule" id="MF_01477"/>
    </source>
</evidence>
<dbReference type="GO" id="GO:0017148">
    <property type="term" value="P:negative regulation of translation"/>
    <property type="evidence" value="ECO:0007669"/>
    <property type="project" value="UniProtKB-UniRule"/>
</dbReference>
<dbReference type="GO" id="GO:0090071">
    <property type="term" value="P:negative regulation of ribosome biogenesis"/>
    <property type="evidence" value="ECO:0007669"/>
    <property type="project" value="UniProtKB-UniRule"/>
</dbReference>
<dbReference type="InterPro" id="IPR043519">
    <property type="entry name" value="NT_sf"/>
</dbReference>
<name>A0A1H8NEC7_9FIRM</name>
<reference evidence="3 4" key="1">
    <citation type="submission" date="2016-10" db="EMBL/GenBank/DDBJ databases">
        <authorList>
            <person name="de Groot N.N."/>
        </authorList>
    </citation>
    <scope>NUCLEOTIDE SEQUENCE [LARGE SCALE GENOMIC DNA]</scope>
    <source>
        <strain evidence="3 4">DSM 13305</strain>
    </source>
</reference>
<keyword evidence="2" id="KW-0678">Repressor</keyword>
<keyword evidence="2" id="KW-0810">Translation regulation</keyword>
<dbReference type="RefSeq" id="WP_091743399.1">
    <property type="nucleotide sequence ID" value="NZ_FODY01000001.1"/>
</dbReference>
<dbReference type="Proteomes" id="UP000198847">
    <property type="component" value="Unassembled WGS sequence"/>
</dbReference>
<comment type="subcellular location">
    <subcellularLocation>
        <location evidence="2">Cytoplasm</location>
    </subcellularLocation>
</comment>
<evidence type="ECO:0000256" key="1">
    <source>
        <dbReference type="ARBA" id="ARBA00010574"/>
    </source>
</evidence>
<protein>
    <recommendedName>
        <fullName evidence="2">Ribosomal silencing factor RsfS</fullName>
    </recommendedName>
</protein>
<proteinExistence type="inferred from homology"/>
<keyword evidence="4" id="KW-1185">Reference proteome</keyword>
<dbReference type="PANTHER" id="PTHR21043:SF0">
    <property type="entry name" value="MITOCHONDRIAL ASSEMBLY OF RIBOSOMAL LARGE SUBUNIT PROTEIN 1"/>
    <property type="match status" value="1"/>
</dbReference>
<organism evidence="3 4">
    <name type="scientific">Propionispora vibrioides</name>
    <dbReference type="NCBI Taxonomy" id="112903"/>
    <lineage>
        <taxon>Bacteria</taxon>
        <taxon>Bacillati</taxon>
        <taxon>Bacillota</taxon>
        <taxon>Negativicutes</taxon>
        <taxon>Selenomonadales</taxon>
        <taxon>Sporomusaceae</taxon>
        <taxon>Propionispora</taxon>
    </lineage>
</organism>
<dbReference type="STRING" id="112903.SAMN04490178_10162"/>
<accession>A0A1H8NEC7</accession>
<keyword evidence="2" id="KW-0963">Cytoplasm</keyword>
<dbReference type="EMBL" id="FODY01000001">
    <property type="protein sequence ID" value="SEO27892.1"/>
    <property type="molecule type" value="Genomic_DNA"/>
</dbReference>
<dbReference type="InterPro" id="IPR004394">
    <property type="entry name" value="Iojap/RsfS/C7orf30"/>
</dbReference>
<dbReference type="AlphaFoldDB" id="A0A1H8NEC7"/>
<evidence type="ECO:0000313" key="3">
    <source>
        <dbReference type="EMBL" id="SEO27892.1"/>
    </source>
</evidence>
<dbReference type="OrthoDB" id="9793681at2"/>
<dbReference type="Gene3D" id="3.30.460.10">
    <property type="entry name" value="Beta Polymerase, domain 2"/>
    <property type="match status" value="1"/>
</dbReference>
<dbReference type="GO" id="GO:0005737">
    <property type="term" value="C:cytoplasm"/>
    <property type="evidence" value="ECO:0007669"/>
    <property type="project" value="UniProtKB-SubCell"/>
</dbReference>
<dbReference type="PANTHER" id="PTHR21043">
    <property type="entry name" value="IOJAP SUPERFAMILY ORTHOLOG"/>
    <property type="match status" value="1"/>
</dbReference>
<evidence type="ECO:0000313" key="4">
    <source>
        <dbReference type="Proteomes" id="UP000198847"/>
    </source>
</evidence>
<comment type="function">
    <text evidence="2">Functions as a ribosomal silencing factor. Interacts with ribosomal protein uL14 (rplN), blocking formation of intersubunit bridge B8. Prevents association of the 30S and 50S ribosomal subunits and the formation of functional ribosomes, thus repressing translation.</text>
</comment>
<dbReference type="Pfam" id="PF02410">
    <property type="entry name" value="RsfS"/>
    <property type="match status" value="1"/>
</dbReference>
<gene>
    <name evidence="2" type="primary">rsfS</name>
    <name evidence="3" type="ORF">SAMN04490178_10162</name>
</gene>
<dbReference type="HAMAP" id="MF_01477">
    <property type="entry name" value="Iojap_RsfS"/>
    <property type="match status" value="1"/>
</dbReference>
<sequence>MSESNSRLSELLAQAASEKKARDILILDVNGISMVADFFIICSANSTTQVKAIADNIEDKLAEQGIKLLHKEGYREGRWILLDYGSCVMHVFVEEDRIFYNLERLWGDAPVRTWED</sequence>
<dbReference type="GO" id="GO:0042256">
    <property type="term" value="P:cytosolic ribosome assembly"/>
    <property type="evidence" value="ECO:0007669"/>
    <property type="project" value="UniProtKB-UniRule"/>
</dbReference>